<reference evidence="2" key="1">
    <citation type="submission" date="2014-12" db="EMBL/GenBank/DDBJ databases">
        <title>Insight into the proteome of Arion vulgaris.</title>
        <authorList>
            <person name="Aradska J."/>
            <person name="Bulat T."/>
            <person name="Smidak R."/>
            <person name="Sarate P."/>
            <person name="Gangsoo J."/>
            <person name="Sialana F."/>
            <person name="Bilban M."/>
            <person name="Lubec G."/>
        </authorList>
    </citation>
    <scope>NUCLEOTIDE SEQUENCE</scope>
    <source>
        <tissue evidence="2">Skin</tissue>
    </source>
</reference>
<sequence>NLQETSVLLTEKTEKRKEETEMVTKSHIVYSPAFVPHKKEKINWDVDLDTEVVTHPRSYFSYKVLTGRPQRYHGRHPSLNPPQESAEPTPLPVKPPRTSDQLHKSGTAVVINWTPRPLQKPKCDPAKDPAVIPLVMDDNCDSACTGGSVVTSPDGGEVFTGVVVKHKREKIDWSTSADDEVDEIWDDLIGDELETVQREFRKQLRTVLYIYAGDVSATVDEISDNDDVEDGEENKDEERVTEEEITKSFKSQSVVDDEGKPVTEVTEKEVTESIKTESLADDDGDSMKEIAEKEVTESDVNTEGEPVKNTDTLSAESVQTGSTSSSKRRQKKRKTSVEVTISTQPIKKSRFSQDDESNSSLQPSSQSTPSSDIGTTDSSLSATSSHVNGIAPLSSPAQSSQTSHSETVQKDTTAPPPSRVPFHSPSRRSSRTPIPSKKVLDAWEDYPVRSTLKDRRTMSLSSDDELSGYSSGDMQRKKLKTKQTLTPS</sequence>
<evidence type="ECO:0000313" key="2">
    <source>
        <dbReference type="EMBL" id="CEK72125.1"/>
    </source>
</evidence>
<dbReference type="EMBL" id="HACG01025260">
    <property type="protein sequence ID" value="CEK72125.1"/>
    <property type="molecule type" value="Transcribed_RNA"/>
</dbReference>
<accession>A0A0B6ZWH7</accession>
<protein>
    <submittedName>
        <fullName evidence="2">Uncharacterized protein</fullName>
    </submittedName>
</protein>
<name>A0A0B6ZWH7_9EUPU</name>
<feature type="compositionally biased region" description="Low complexity" evidence="1">
    <location>
        <begin position="391"/>
        <end position="405"/>
    </location>
</feature>
<dbReference type="AlphaFoldDB" id="A0A0B6ZWH7"/>
<feature type="compositionally biased region" description="Acidic residues" evidence="1">
    <location>
        <begin position="221"/>
        <end position="235"/>
    </location>
</feature>
<proteinExistence type="predicted"/>
<feature type="region of interest" description="Disordered" evidence="1">
    <location>
        <begin position="221"/>
        <end position="438"/>
    </location>
</feature>
<feature type="compositionally biased region" description="Basic and acidic residues" evidence="1">
    <location>
        <begin position="257"/>
        <end position="275"/>
    </location>
</feature>
<feature type="compositionally biased region" description="Basic and acidic residues" evidence="1">
    <location>
        <begin position="236"/>
        <end position="247"/>
    </location>
</feature>
<feature type="compositionally biased region" description="Polar residues" evidence="1">
    <location>
        <begin position="337"/>
        <end position="346"/>
    </location>
</feature>
<feature type="compositionally biased region" description="Basic and acidic residues" evidence="1">
    <location>
        <begin position="285"/>
        <end position="296"/>
    </location>
</feature>
<feature type="region of interest" description="Disordered" evidence="1">
    <location>
        <begin position="454"/>
        <end position="488"/>
    </location>
</feature>
<gene>
    <name evidence="2" type="primary">ORF81197</name>
</gene>
<evidence type="ECO:0000256" key="1">
    <source>
        <dbReference type="SAM" id="MobiDB-lite"/>
    </source>
</evidence>
<feature type="non-terminal residue" evidence="2">
    <location>
        <position position="1"/>
    </location>
</feature>
<feature type="compositionally biased region" description="Polar residues" evidence="1">
    <location>
        <begin position="309"/>
        <end position="318"/>
    </location>
</feature>
<feature type="region of interest" description="Disordered" evidence="1">
    <location>
        <begin position="70"/>
        <end position="102"/>
    </location>
</feature>
<organism evidence="2">
    <name type="scientific">Arion vulgaris</name>
    <dbReference type="NCBI Taxonomy" id="1028688"/>
    <lineage>
        <taxon>Eukaryota</taxon>
        <taxon>Metazoa</taxon>
        <taxon>Spiralia</taxon>
        <taxon>Lophotrochozoa</taxon>
        <taxon>Mollusca</taxon>
        <taxon>Gastropoda</taxon>
        <taxon>Heterobranchia</taxon>
        <taxon>Euthyneura</taxon>
        <taxon>Panpulmonata</taxon>
        <taxon>Eupulmonata</taxon>
        <taxon>Stylommatophora</taxon>
        <taxon>Helicina</taxon>
        <taxon>Arionoidea</taxon>
        <taxon>Arionidae</taxon>
        <taxon>Arion</taxon>
    </lineage>
</organism>
<feature type="compositionally biased region" description="Low complexity" evidence="1">
    <location>
        <begin position="358"/>
        <end position="371"/>
    </location>
</feature>
<feature type="compositionally biased region" description="Polar residues" evidence="1">
    <location>
        <begin position="372"/>
        <end position="387"/>
    </location>
</feature>